<dbReference type="eggNOG" id="ENOG5031CWE">
    <property type="taxonomic scope" value="Bacteria"/>
</dbReference>
<protein>
    <recommendedName>
        <fullName evidence="3">Transmembrane protein</fullName>
    </recommendedName>
</protein>
<name>Q46QG8_CUPPJ</name>
<dbReference type="STRING" id="264198.Reut_B5270"/>
<evidence type="ECO:0000313" key="2">
    <source>
        <dbReference type="EMBL" id="AAZ64616.1"/>
    </source>
</evidence>
<dbReference type="AlphaFoldDB" id="Q46QG8"/>
<keyword evidence="1" id="KW-0472">Membrane</keyword>
<organism evidence="2">
    <name type="scientific">Cupriavidus pinatubonensis (strain JMP 134 / LMG 1197)</name>
    <name type="common">Cupriavidus necator (strain JMP 134)</name>
    <dbReference type="NCBI Taxonomy" id="264198"/>
    <lineage>
        <taxon>Bacteria</taxon>
        <taxon>Pseudomonadati</taxon>
        <taxon>Pseudomonadota</taxon>
        <taxon>Betaproteobacteria</taxon>
        <taxon>Burkholderiales</taxon>
        <taxon>Burkholderiaceae</taxon>
        <taxon>Cupriavidus</taxon>
    </lineage>
</organism>
<feature type="transmembrane region" description="Helical" evidence="1">
    <location>
        <begin position="64"/>
        <end position="83"/>
    </location>
</feature>
<feature type="transmembrane region" description="Helical" evidence="1">
    <location>
        <begin position="34"/>
        <end position="52"/>
    </location>
</feature>
<accession>Q46QG8</accession>
<keyword evidence="1" id="KW-0812">Transmembrane</keyword>
<reference evidence="2" key="1">
    <citation type="submission" date="2005-08" db="EMBL/GenBank/DDBJ databases">
        <title>Complete sequence of chromosome 2 of Ralstonia eutropha JMP134.</title>
        <authorList>
            <person name="Copeland A."/>
            <person name="Lucas S."/>
            <person name="Lapidus A."/>
            <person name="Barry K."/>
            <person name="Detter J.C."/>
            <person name="Glavina T."/>
            <person name="Hammon N."/>
            <person name="Israni S."/>
            <person name="Pitluck S."/>
            <person name="Goltsman E."/>
            <person name="Martinez M."/>
            <person name="Schmutz J."/>
            <person name="Larimer F."/>
            <person name="Land M."/>
            <person name="Lykidis A."/>
            <person name="Richardson P."/>
        </authorList>
    </citation>
    <scope>NUCLEOTIDE SEQUENCE [LARGE SCALE GENOMIC DNA]</scope>
    <source>
        <strain evidence="2">JMP134</strain>
    </source>
</reference>
<keyword evidence="1" id="KW-1133">Transmembrane helix</keyword>
<proteinExistence type="predicted"/>
<gene>
    <name evidence="2" type="ordered locus">Reut_B5270</name>
</gene>
<evidence type="ECO:0000256" key="1">
    <source>
        <dbReference type="SAM" id="Phobius"/>
    </source>
</evidence>
<dbReference type="HOGENOM" id="CLU_053135_0_0_4"/>
<sequence length="442" mass="48397">MSLRWGSEASLDMAVDFSLLPTENTEAVARPSRILWAIVHLATASVLALGILRFWPAQLPTNTFKFWVTLIIFPLGIPLFVVLRRYSYFEGRKLDAEMQREAAHEYNEAVFAAASRPLILLGSAFRFSAERRENASSAVRSGSVNLTTRDALASDSDPVKARWIEVPGGKLDSEMDDSARQVAVTRWLYSELLADMAKAIRALPSRSGIEVSLWLSGELDREAYVALWQECWTERRLPSSMQIADEDTPSGIGIMDDWLDRIVAEEATQVTRLVVAIQLHPVIGNSPPTGTCEAGTALLLASDVLVRKHALTACASLHRPVWGDVDAPEAMLANALKWADVTAEKIPSGWKSGLSVDQSSKLHEAARQLGLEATPTDIDQTIGYAGVASPWLALACAVDALSEQTPCQIIVTAEQRTMLTAVVRRDADKDVTRDSDRTQADS</sequence>
<dbReference type="EMBL" id="CP000091">
    <property type="protein sequence ID" value="AAZ64616.1"/>
    <property type="molecule type" value="Genomic_DNA"/>
</dbReference>
<evidence type="ECO:0008006" key="3">
    <source>
        <dbReference type="Google" id="ProtNLM"/>
    </source>
</evidence>
<dbReference type="KEGG" id="reu:Reut_B5270"/>